<dbReference type="EMBL" id="MH046811">
    <property type="protein sequence ID" value="UFX99768.1"/>
    <property type="molecule type" value="Genomic_DNA"/>
</dbReference>
<evidence type="ECO:0000313" key="2">
    <source>
        <dbReference type="EMBL" id="UFX99768.1"/>
    </source>
</evidence>
<reference evidence="2" key="1">
    <citation type="submission" date="2018-03" db="EMBL/GenBank/DDBJ databases">
        <title>Draft genome sequences of Megaviruse, new member of the family Mimiviridae isolated from water in Shanghai, China.</title>
        <authorList>
            <person name="Xia Y."/>
        </authorList>
    </citation>
    <scope>NUCLEOTIDE SEQUENCE</scope>
    <source>
        <strain evidence="2">SH</strain>
    </source>
</reference>
<keyword evidence="1" id="KW-0812">Transmembrane</keyword>
<evidence type="ECO:0000256" key="1">
    <source>
        <dbReference type="SAM" id="Phobius"/>
    </source>
</evidence>
<keyword evidence="1" id="KW-0472">Membrane</keyword>
<gene>
    <name evidence="2" type="ORF">Mb0211</name>
</gene>
<organism evidence="2">
    <name type="scientific">Megavirus baoshan</name>
    <dbReference type="NCBI Taxonomy" id="2496520"/>
    <lineage>
        <taxon>Viruses</taxon>
        <taxon>Varidnaviria</taxon>
        <taxon>Bamfordvirae</taxon>
        <taxon>Nucleocytoviricota</taxon>
        <taxon>Megaviricetes</taxon>
        <taxon>Imitervirales</taxon>
        <taxon>Mimiviridae</taxon>
        <taxon>Megamimivirinae</taxon>
        <taxon>Megavirus</taxon>
        <taxon>Megavirus baoshanense</taxon>
    </lineage>
</organism>
<protein>
    <submittedName>
        <fullName evidence="2">Uncharacterized protein</fullName>
    </submittedName>
</protein>
<feature type="transmembrane region" description="Helical" evidence="1">
    <location>
        <begin position="33"/>
        <end position="55"/>
    </location>
</feature>
<name>A0A8K1T0V5_9VIRU</name>
<keyword evidence="1" id="KW-1133">Transmembrane helix</keyword>
<proteinExistence type="predicted"/>
<sequence length="86" mass="9932">MSYNNIPNCLTIPSITGLTTNCINVQFPPLSTIILIIIFYWIIYLIVAYAIYYFLNNMYPGQRVNYWIILLVLLLSGLILSLISRL</sequence>
<accession>A0A8K1T0V5</accession>
<feature type="transmembrane region" description="Helical" evidence="1">
    <location>
        <begin position="64"/>
        <end position="83"/>
    </location>
</feature>